<evidence type="ECO:0000313" key="4">
    <source>
        <dbReference type="RefSeq" id="XP_022321675.1"/>
    </source>
</evidence>
<feature type="compositionally biased region" description="Low complexity" evidence="1">
    <location>
        <begin position="312"/>
        <end position="328"/>
    </location>
</feature>
<gene>
    <name evidence="4" type="primary">LOC111123561</name>
</gene>
<protein>
    <submittedName>
        <fullName evidence="4">Uncharacterized protein LOC111123561 isoform X1</fullName>
    </submittedName>
</protein>
<feature type="chain" id="PRO_5034571118" evidence="2">
    <location>
        <begin position="19"/>
        <end position="445"/>
    </location>
</feature>
<reference evidence="4" key="1">
    <citation type="submission" date="2025-08" db="UniProtKB">
        <authorList>
            <consortium name="RefSeq"/>
        </authorList>
    </citation>
    <scope>IDENTIFICATION</scope>
    <source>
        <tissue evidence="4">Whole sample</tissue>
    </source>
</reference>
<dbReference type="KEGG" id="cvn:111123561"/>
<feature type="compositionally biased region" description="Low complexity" evidence="1">
    <location>
        <begin position="352"/>
        <end position="361"/>
    </location>
</feature>
<feature type="signal peptide" evidence="2">
    <location>
        <begin position="1"/>
        <end position="18"/>
    </location>
</feature>
<evidence type="ECO:0000256" key="2">
    <source>
        <dbReference type="SAM" id="SignalP"/>
    </source>
</evidence>
<keyword evidence="3" id="KW-1185">Reference proteome</keyword>
<keyword evidence="2" id="KW-0732">Signal</keyword>
<dbReference type="RefSeq" id="XP_022321675.1">
    <property type="nucleotide sequence ID" value="XM_022465967.1"/>
</dbReference>
<dbReference type="GeneID" id="111123561"/>
<dbReference type="AlphaFoldDB" id="A0A8B8D1N5"/>
<evidence type="ECO:0000313" key="3">
    <source>
        <dbReference type="Proteomes" id="UP000694844"/>
    </source>
</evidence>
<sequence length="445" mass="49055">MEILLFVLSALCFSSVEPQIFRNIRIVPIPFQSPSFFRDPSIFHAERPRWSWSRCFQYPWIPRCQRLFSRGMSNWRQPDPRMQQQFPAQNMLQPPINRQQIRFSPQTNLGNFPFQVPNGFRPIPDISRIQPVCNISCARGLRLLAGECHDMGLDSLCTPACPDGYICHHGHCDSAPCFPACSDGLTCRDGKCLDINRCEPACCPGQVCYRGTCLAENAVPREPVCNPACPPGYVCHDGHCDRESSPHLEVRCPETCPPGYVCHNGHCDRTTGSDTCSVPCIPPEVCHHGHCEIDRHTLTHLGPNNLDHTHDPSQPGSSGSLIPLSGQQAGQHDHHHEGTGSHDHQHEGPGSHAHQQVWGQQVAGGGGQRTDFTTGGRRTTPGAFGSQFDGFTSQGNSGFNDIHARIASEFRQSNIPDSQLGVDLSSILFQDPVTGQGVNINPRTK</sequence>
<organism evidence="3 4">
    <name type="scientific">Crassostrea virginica</name>
    <name type="common">Eastern oyster</name>
    <dbReference type="NCBI Taxonomy" id="6565"/>
    <lineage>
        <taxon>Eukaryota</taxon>
        <taxon>Metazoa</taxon>
        <taxon>Spiralia</taxon>
        <taxon>Lophotrochozoa</taxon>
        <taxon>Mollusca</taxon>
        <taxon>Bivalvia</taxon>
        <taxon>Autobranchia</taxon>
        <taxon>Pteriomorphia</taxon>
        <taxon>Ostreida</taxon>
        <taxon>Ostreoidea</taxon>
        <taxon>Ostreidae</taxon>
        <taxon>Crassostrea</taxon>
    </lineage>
</organism>
<dbReference type="OrthoDB" id="6142928at2759"/>
<feature type="compositionally biased region" description="Basic and acidic residues" evidence="1">
    <location>
        <begin position="331"/>
        <end position="349"/>
    </location>
</feature>
<dbReference type="Proteomes" id="UP000694844">
    <property type="component" value="Chromosome 3"/>
</dbReference>
<evidence type="ECO:0000256" key="1">
    <source>
        <dbReference type="SAM" id="MobiDB-lite"/>
    </source>
</evidence>
<name>A0A8B8D1N5_CRAVI</name>
<accession>A0A8B8D1N5</accession>
<feature type="region of interest" description="Disordered" evidence="1">
    <location>
        <begin position="302"/>
        <end position="396"/>
    </location>
</feature>
<feature type="compositionally biased region" description="Low complexity" evidence="1">
    <location>
        <begin position="369"/>
        <end position="385"/>
    </location>
</feature>
<proteinExistence type="predicted"/>